<organism evidence="5 6">
    <name type="scientific">Streptomyces silvensis</name>
    <dbReference type="NCBI Taxonomy" id="1765722"/>
    <lineage>
        <taxon>Bacteria</taxon>
        <taxon>Bacillati</taxon>
        <taxon>Actinomycetota</taxon>
        <taxon>Actinomycetes</taxon>
        <taxon>Kitasatosporales</taxon>
        <taxon>Streptomycetaceae</taxon>
        <taxon>Streptomyces</taxon>
    </lineage>
</organism>
<comment type="caution">
    <text evidence="5">The sequence shown here is derived from an EMBL/GenBank/DDBJ whole genome shotgun (WGS) entry which is preliminary data.</text>
</comment>
<dbReference type="PANTHER" id="PTHR44688">
    <property type="entry name" value="DNA-BINDING TRANSCRIPTIONAL ACTIVATOR DEVR_DOSR"/>
    <property type="match status" value="1"/>
</dbReference>
<dbReference type="AlphaFoldDB" id="A0A0W7X8P0"/>
<dbReference type="InterPro" id="IPR016032">
    <property type="entry name" value="Sig_transdc_resp-reg_C-effctor"/>
</dbReference>
<evidence type="ECO:0000259" key="4">
    <source>
        <dbReference type="PROSITE" id="PS50043"/>
    </source>
</evidence>
<dbReference type="RefSeq" id="WP_058846493.1">
    <property type="nucleotide sequence ID" value="NZ_LOCL01000027.1"/>
</dbReference>
<dbReference type="Proteomes" id="UP000054804">
    <property type="component" value="Unassembled WGS sequence"/>
</dbReference>
<dbReference type="InterPro" id="IPR036388">
    <property type="entry name" value="WH-like_DNA-bd_sf"/>
</dbReference>
<proteinExistence type="predicted"/>
<keyword evidence="1" id="KW-0805">Transcription regulation</keyword>
<dbReference type="SUPFAM" id="SSF46894">
    <property type="entry name" value="C-terminal effector domain of the bipartite response regulators"/>
    <property type="match status" value="1"/>
</dbReference>
<dbReference type="PROSITE" id="PS50043">
    <property type="entry name" value="HTH_LUXR_2"/>
    <property type="match status" value="1"/>
</dbReference>
<reference evidence="5 6" key="1">
    <citation type="submission" date="2015-12" db="EMBL/GenBank/DDBJ databases">
        <title>Draft genome sequence of Streptomyces silvensis ATCC 53525, a producer of novel hormone antagonists.</title>
        <authorList>
            <person name="Johnston C.W."/>
            <person name="Li Y."/>
            <person name="Magarvey N.A."/>
        </authorList>
    </citation>
    <scope>NUCLEOTIDE SEQUENCE [LARGE SCALE GENOMIC DNA]</scope>
    <source>
        <strain evidence="5 6">ATCC 53525</strain>
    </source>
</reference>
<dbReference type="EMBL" id="LOCL01000027">
    <property type="protein sequence ID" value="KUF19337.1"/>
    <property type="molecule type" value="Genomic_DNA"/>
</dbReference>
<dbReference type="Gene3D" id="1.10.10.10">
    <property type="entry name" value="Winged helix-like DNA-binding domain superfamily/Winged helix DNA-binding domain"/>
    <property type="match status" value="1"/>
</dbReference>
<dbReference type="Pfam" id="PF00196">
    <property type="entry name" value="GerE"/>
    <property type="match status" value="1"/>
</dbReference>
<dbReference type="OrthoDB" id="9815744at2"/>
<evidence type="ECO:0000256" key="2">
    <source>
        <dbReference type="ARBA" id="ARBA00023125"/>
    </source>
</evidence>
<feature type="domain" description="HTH luxR-type" evidence="4">
    <location>
        <begin position="306"/>
        <end position="368"/>
    </location>
</feature>
<keyword evidence="3" id="KW-0804">Transcription</keyword>
<evidence type="ECO:0000313" key="6">
    <source>
        <dbReference type="Proteomes" id="UP000054804"/>
    </source>
</evidence>
<evidence type="ECO:0000313" key="5">
    <source>
        <dbReference type="EMBL" id="KUF19337.1"/>
    </source>
</evidence>
<dbReference type="PRINTS" id="PR00038">
    <property type="entry name" value="HTHLUXR"/>
</dbReference>
<dbReference type="GO" id="GO:0003677">
    <property type="term" value="F:DNA binding"/>
    <property type="evidence" value="ECO:0007669"/>
    <property type="project" value="UniProtKB-KW"/>
</dbReference>
<dbReference type="InterPro" id="IPR000792">
    <property type="entry name" value="Tscrpt_reg_LuxR_C"/>
</dbReference>
<dbReference type="CDD" id="cd06170">
    <property type="entry name" value="LuxR_C_like"/>
    <property type="match status" value="1"/>
</dbReference>
<evidence type="ECO:0000256" key="1">
    <source>
        <dbReference type="ARBA" id="ARBA00023015"/>
    </source>
</evidence>
<dbReference type="STRING" id="1765722.AT728_30465"/>
<name>A0A0W7X8P0_9ACTN</name>
<dbReference type="PANTHER" id="PTHR44688:SF16">
    <property type="entry name" value="DNA-BINDING TRANSCRIPTIONAL ACTIVATOR DEVR_DOSR"/>
    <property type="match status" value="1"/>
</dbReference>
<sequence>MALRADRTRRELSAAVREGADAGELAAVLSRWIAPAVPHDASCLVATSPAVGFGIPAFSFWDRVEPGVGQALMHRFYAGQDPCSASELARRPVPAGTVTATALTEPSPGSPHPPLADLGVGGELRVLLRDTRGGVWGLLALLRSRGVRPFDEADVRRAARLGPVVREFLRAYVTSGPLTPATPAPPPGVVIVGPDGAVRAATPQADTWHERLRTRGVPEWAGPSFLAGLADHARAHGRGRRTGPPLLIGPAAPYGTWISCHAQLLVGEGEVEGGGTDRGEGARERGGGGEVAVVLHTPAREHLLPSFCDWYGITLREREVVHHLCEGTAPKQIARHLHLSAHTVNDHIKAVLRKTGATGRDELTTALT</sequence>
<dbReference type="GO" id="GO:0006355">
    <property type="term" value="P:regulation of DNA-templated transcription"/>
    <property type="evidence" value="ECO:0007669"/>
    <property type="project" value="InterPro"/>
</dbReference>
<gene>
    <name evidence="5" type="ORF">AT728_30465</name>
</gene>
<evidence type="ECO:0000256" key="3">
    <source>
        <dbReference type="ARBA" id="ARBA00023163"/>
    </source>
</evidence>
<protein>
    <recommendedName>
        <fullName evidence="4">HTH luxR-type domain-containing protein</fullName>
    </recommendedName>
</protein>
<keyword evidence="6" id="KW-1185">Reference proteome</keyword>
<keyword evidence="2" id="KW-0238">DNA-binding</keyword>
<dbReference type="SMART" id="SM00421">
    <property type="entry name" value="HTH_LUXR"/>
    <property type="match status" value="1"/>
</dbReference>
<accession>A0A0W7X8P0</accession>